<name>A0A484PY49_9ZZZZ</name>
<keyword evidence="4" id="KW-0949">S-adenosyl-L-methionine</keyword>
<dbReference type="EMBL" id="CAADIL010000012">
    <property type="protein sequence ID" value="VFR69013.1"/>
    <property type="molecule type" value="Genomic_DNA"/>
</dbReference>
<dbReference type="EC" id="2.1.1.72" evidence="1"/>
<dbReference type="GO" id="GO:0032259">
    <property type="term" value="P:methylation"/>
    <property type="evidence" value="ECO:0007669"/>
    <property type="project" value="UniProtKB-KW"/>
</dbReference>
<evidence type="ECO:0000313" key="9">
    <source>
        <dbReference type="EMBL" id="VFR30161.1"/>
    </source>
</evidence>
<dbReference type="SUPFAM" id="SSF53335">
    <property type="entry name" value="S-adenosyl-L-methionine-dependent methyltransferases"/>
    <property type="match status" value="1"/>
</dbReference>
<dbReference type="GO" id="GO:0009307">
    <property type="term" value="P:DNA restriction-modification system"/>
    <property type="evidence" value="ECO:0007669"/>
    <property type="project" value="UniProtKB-KW"/>
</dbReference>
<evidence type="ECO:0000256" key="1">
    <source>
        <dbReference type="ARBA" id="ARBA00011900"/>
    </source>
</evidence>
<gene>
    <name evidence="9" type="ORF">ANDA3_3936</name>
    <name evidence="10" type="ORF">DAR2_3787</name>
    <name evidence="11" type="ORF">DAR3_3468</name>
</gene>
<dbReference type="EMBL" id="CAADIC010000014">
    <property type="protein sequence ID" value="VFR30161.1"/>
    <property type="molecule type" value="Genomic_DNA"/>
</dbReference>
<dbReference type="Pfam" id="PF02384">
    <property type="entry name" value="N6_Mtase"/>
    <property type="match status" value="1"/>
</dbReference>
<evidence type="ECO:0000259" key="7">
    <source>
        <dbReference type="Pfam" id="PF02384"/>
    </source>
</evidence>
<dbReference type="InterPro" id="IPR003356">
    <property type="entry name" value="DNA_methylase_A-5"/>
</dbReference>
<dbReference type="PANTHER" id="PTHR42933">
    <property type="entry name" value="SLR6095 PROTEIN"/>
    <property type="match status" value="1"/>
</dbReference>
<dbReference type="InterPro" id="IPR051537">
    <property type="entry name" value="DNA_Adenine_Mtase"/>
</dbReference>
<dbReference type="PANTHER" id="PTHR42933:SF3">
    <property type="entry name" value="TYPE I RESTRICTION ENZYME MJAVIII METHYLASE SUBUNIT"/>
    <property type="match status" value="1"/>
</dbReference>
<evidence type="ECO:0000256" key="2">
    <source>
        <dbReference type="ARBA" id="ARBA00022603"/>
    </source>
</evidence>
<dbReference type="InterPro" id="IPR029063">
    <property type="entry name" value="SAM-dependent_MTases_sf"/>
</dbReference>
<protein>
    <recommendedName>
        <fullName evidence="1">site-specific DNA-methyltransferase (adenine-specific)</fullName>
        <ecNumber evidence="1">2.1.1.72</ecNumber>
    </recommendedName>
</protein>
<evidence type="ECO:0000256" key="5">
    <source>
        <dbReference type="ARBA" id="ARBA00022747"/>
    </source>
</evidence>
<dbReference type="Gene3D" id="1.20.1260.30">
    <property type="match status" value="1"/>
</dbReference>
<evidence type="ECO:0000313" key="11">
    <source>
        <dbReference type="EMBL" id="VFR83186.1"/>
    </source>
</evidence>
<dbReference type="PRINTS" id="PR00507">
    <property type="entry name" value="N12N6MTFRASE"/>
</dbReference>
<keyword evidence="2 9" id="KW-0489">Methyltransferase</keyword>
<accession>A0A484PY49</accession>
<dbReference type="InterPro" id="IPR038333">
    <property type="entry name" value="T1MK-like_N_sf"/>
</dbReference>
<dbReference type="GO" id="GO:0003677">
    <property type="term" value="F:DNA binding"/>
    <property type="evidence" value="ECO:0007669"/>
    <property type="project" value="InterPro"/>
</dbReference>
<dbReference type="GO" id="GO:0008170">
    <property type="term" value="F:N-methyltransferase activity"/>
    <property type="evidence" value="ECO:0007669"/>
    <property type="project" value="InterPro"/>
</dbReference>
<keyword evidence="3 9" id="KW-0808">Transferase</keyword>
<feature type="domain" description="N6 adenine-specific DNA methyltransferase N-terminal" evidence="8">
    <location>
        <begin position="8"/>
        <end position="164"/>
    </location>
</feature>
<evidence type="ECO:0000256" key="3">
    <source>
        <dbReference type="ARBA" id="ARBA00022679"/>
    </source>
</evidence>
<organism evidence="9">
    <name type="scientific">plant metagenome</name>
    <dbReference type="NCBI Taxonomy" id="1297885"/>
    <lineage>
        <taxon>unclassified sequences</taxon>
        <taxon>metagenomes</taxon>
        <taxon>organismal metagenomes</taxon>
    </lineage>
</organism>
<proteinExistence type="predicted"/>
<dbReference type="GO" id="GO:0009007">
    <property type="term" value="F:site-specific DNA-methyltransferase (adenine-specific) activity"/>
    <property type="evidence" value="ECO:0007669"/>
    <property type="project" value="UniProtKB-EC"/>
</dbReference>
<evidence type="ECO:0000259" key="8">
    <source>
        <dbReference type="Pfam" id="PF12161"/>
    </source>
</evidence>
<reference evidence="9" key="1">
    <citation type="submission" date="2019-03" db="EMBL/GenBank/DDBJ databases">
        <authorList>
            <person name="Danneels B."/>
        </authorList>
    </citation>
    <scope>NUCLEOTIDE SEQUENCE</scope>
</reference>
<evidence type="ECO:0000256" key="4">
    <source>
        <dbReference type="ARBA" id="ARBA00022691"/>
    </source>
</evidence>
<dbReference type="Gene3D" id="3.40.50.150">
    <property type="entry name" value="Vaccinia Virus protein VP39"/>
    <property type="match status" value="1"/>
</dbReference>
<dbReference type="EMBL" id="CAADIJ010000024">
    <property type="protein sequence ID" value="VFR83186.1"/>
    <property type="molecule type" value="Genomic_DNA"/>
</dbReference>
<sequence length="579" mass="65434">MLQNNPELKSKIDQLWNKFWSGGISNPLTAIEQITYLLFMKRLDELDQKRQADARDGWSDPYQSKFEGTWIPPEYRARREEKDTDADWAKKLEDEKRYQIEKRTLRWSEFKRMQAEEMMQHVQGKVFPFLKDLNGAESNFTHHMKNAVFIIPKPALLVEAVKTIDDIFEVMERDSKEKGQAFQDIQGDVYEFLLSEIATAGKNGQFRTPRHIIKLMADLVQPDVSAMLRSSASRSFKIADPACGTGGFLLGAYQYLVTQLAIESGTNDLAADEDGFKRTSKAATLTAAVQAKLAASLWGYDIDQTMVRLGLMNLMMHGIDEPHIYYKDTLSKSYTEESEYNIVLANPPFTGSIDKGDINEKLQLATTKTELLFVENIYRVLKTGGTACVIVPQGVLFGSGGAFKTLRQLLVERCDLKAVITLPSGVFKPYAGVSTAILLFTKVWGPEDKVTKPATEHVWFYEMATDGYSLNDKRSKEEGYGDLQNIIAEYHSRDAATDTDRTAKCFMVPRAEITDEKNNYDLSLSRYKQNVFEEVQYDAPGVILDWLIQAEVGDVDEAELAKVESGIVRELLELRGMVG</sequence>
<feature type="domain" description="DNA methylase adenine-specific" evidence="7">
    <location>
        <begin position="183"/>
        <end position="530"/>
    </location>
</feature>
<dbReference type="Pfam" id="PF12161">
    <property type="entry name" value="HsdM_N"/>
    <property type="match status" value="1"/>
</dbReference>
<keyword evidence="5" id="KW-0680">Restriction system</keyword>
<evidence type="ECO:0000313" key="10">
    <source>
        <dbReference type="EMBL" id="VFR69013.1"/>
    </source>
</evidence>
<comment type="catalytic activity">
    <reaction evidence="6">
        <text>a 2'-deoxyadenosine in DNA + S-adenosyl-L-methionine = an N(6)-methyl-2'-deoxyadenosine in DNA + S-adenosyl-L-homocysteine + H(+)</text>
        <dbReference type="Rhea" id="RHEA:15197"/>
        <dbReference type="Rhea" id="RHEA-COMP:12418"/>
        <dbReference type="Rhea" id="RHEA-COMP:12419"/>
        <dbReference type="ChEBI" id="CHEBI:15378"/>
        <dbReference type="ChEBI" id="CHEBI:57856"/>
        <dbReference type="ChEBI" id="CHEBI:59789"/>
        <dbReference type="ChEBI" id="CHEBI:90615"/>
        <dbReference type="ChEBI" id="CHEBI:90616"/>
        <dbReference type="EC" id="2.1.1.72"/>
    </reaction>
</comment>
<dbReference type="AlphaFoldDB" id="A0A484PY49"/>
<dbReference type="InterPro" id="IPR022749">
    <property type="entry name" value="D12N6_MeTrfase_N"/>
</dbReference>
<evidence type="ECO:0000256" key="6">
    <source>
        <dbReference type="ARBA" id="ARBA00047942"/>
    </source>
</evidence>